<dbReference type="InterPro" id="IPR001015">
    <property type="entry name" value="Ferrochelatase"/>
</dbReference>
<keyword evidence="3" id="KW-1185">Reference proteome</keyword>
<evidence type="ECO:0000313" key="3">
    <source>
        <dbReference type="Proteomes" id="UP001139179"/>
    </source>
</evidence>
<reference evidence="2" key="1">
    <citation type="submission" date="2022-05" db="EMBL/GenBank/DDBJ databases">
        <title>Comparative Genomics of Spacecraft Associated Microbes.</title>
        <authorList>
            <person name="Tran M.T."/>
            <person name="Wright A."/>
            <person name="Seuylemezian A."/>
            <person name="Eisen J."/>
            <person name="Coil D."/>
        </authorList>
    </citation>
    <scope>NUCLEOTIDE SEQUENCE</scope>
    <source>
        <strain evidence="2">214.1.1</strain>
    </source>
</reference>
<dbReference type="EC" id="4.99.1.1" evidence="2"/>
<accession>A0A9X2DP38</accession>
<dbReference type="AlphaFoldDB" id="A0A9X2DP38"/>
<gene>
    <name evidence="2" type="primary">hemH</name>
    <name evidence="2" type="ORF">M3202_08095</name>
</gene>
<dbReference type="EMBL" id="JAMBOL010000005">
    <property type="protein sequence ID" value="MCM3714046.1"/>
    <property type="molecule type" value="Genomic_DNA"/>
</dbReference>
<keyword evidence="2" id="KW-0456">Lyase</keyword>
<dbReference type="Gene3D" id="3.40.50.1400">
    <property type="match status" value="2"/>
</dbReference>
<comment type="caution">
    <text evidence="2">The sequence shown here is derived from an EMBL/GenBank/DDBJ whole genome shotgun (WGS) entry which is preliminary data.</text>
</comment>
<dbReference type="Pfam" id="PF00762">
    <property type="entry name" value="Ferrochelatase"/>
    <property type="match status" value="1"/>
</dbReference>
<dbReference type="RefSeq" id="WP_251222845.1">
    <property type="nucleotide sequence ID" value="NZ_JAMBOL010000005.1"/>
</dbReference>
<dbReference type="NCBIfam" id="TIGR00109">
    <property type="entry name" value="hemH"/>
    <property type="match status" value="1"/>
</dbReference>
<evidence type="ECO:0000256" key="1">
    <source>
        <dbReference type="RuleBase" id="RU004185"/>
    </source>
</evidence>
<dbReference type="GO" id="GO:0006783">
    <property type="term" value="P:heme biosynthetic process"/>
    <property type="evidence" value="ECO:0007669"/>
    <property type="project" value="InterPro"/>
</dbReference>
<comment type="similarity">
    <text evidence="1">Belongs to the ferrochelatase family.</text>
</comment>
<dbReference type="PANTHER" id="PTHR11108">
    <property type="entry name" value="FERROCHELATASE"/>
    <property type="match status" value="1"/>
</dbReference>
<sequence>MIGILLMSYGSPESLGHVGDYVNHILNGRQAPARQLEQIDAQYRALETADPLGPFTIQQAQGLERLFQLKGRQDVVVEAGFKHAPPFIEDVISRLIERGVNSIVTLPLTPLYSKSGAEMYQQQVRRCVEQTGADINVIDIENWSTQPLFVAALANRVKSALTWLPEAARQKVEVIFTTHSRPGSTEKNVDYCQQFTALAERIAEQLQWPDWKLAYRGARPGQEWLGPSVKEVVEQAGKEGRKGIVVCDLLAVTAHVEVLHDIGGPLKAHAERFGMTFVRAEFLNDSTDFMLALATIVEEQLTVQHVF</sequence>
<organism evidence="2 3">
    <name type="scientific">Halalkalibacter oceani</name>
    <dbReference type="NCBI Taxonomy" id="1653776"/>
    <lineage>
        <taxon>Bacteria</taxon>
        <taxon>Bacillati</taxon>
        <taxon>Bacillota</taxon>
        <taxon>Bacilli</taxon>
        <taxon>Bacillales</taxon>
        <taxon>Bacillaceae</taxon>
        <taxon>Halalkalibacter</taxon>
    </lineage>
</organism>
<dbReference type="GO" id="GO:0004325">
    <property type="term" value="F:ferrochelatase activity"/>
    <property type="evidence" value="ECO:0007669"/>
    <property type="project" value="InterPro"/>
</dbReference>
<dbReference type="Proteomes" id="UP001139179">
    <property type="component" value="Unassembled WGS sequence"/>
</dbReference>
<proteinExistence type="inferred from homology"/>
<evidence type="ECO:0000313" key="2">
    <source>
        <dbReference type="EMBL" id="MCM3714046.1"/>
    </source>
</evidence>
<protein>
    <submittedName>
        <fullName evidence="2">Ferrochelatase</fullName>
        <ecNumber evidence="2">4.99.1.1</ecNumber>
    </submittedName>
</protein>
<dbReference type="PANTHER" id="PTHR11108:SF1">
    <property type="entry name" value="FERROCHELATASE, MITOCHONDRIAL"/>
    <property type="match status" value="1"/>
</dbReference>
<name>A0A9X2DP38_9BACI</name>
<dbReference type="SUPFAM" id="SSF53800">
    <property type="entry name" value="Chelatase"/>
    <property type="match status" value="1"/>
</dbReference>